<evidence type="ECO:0008006" key="4">
    <source>
        <dbReference type="Google" id="ProtNLM"/>
    </source>
</evidence>
<protein>
    <recommendedName>
        <fullName evidence="4">Complex I-MWFE</fullName>
    </recommendedName>
</protein>
<keyword evidence="1" id="KW-0472">Membrane</keyword>
<dbReference type="InterPro" id="IPR017384">
    <property type="entry name" value="NADH_Ub_cplx-1_asu_su-1"/>
</dbReference>
<proteinExistence type="predicted"/>
<evidence type="ECO:0000313" key="3">
    <source>
        <dbReference type="Proteomes" id="UP001566132"/>
    </source>
</evidence>
<gene>
    <name evidence="2" type="ORF">ABEB36_000973</name>
</gene>
<keyword evidence="3" id="KW-1185">Reference proteome</keyword>
<evidence type="ECO:0000256" key="1">
    <source>
        <dbReference type="SAM" id="Phobius"/>
    </source>
</evidence>
<name>A0ABD1FDW6_HYPHA</name>
<feature type="transmembrane region" description="Helical" evidence="1">
    <location>
        <begin position="6"/>
        <end position="27"/>
    </location>
</feature>
<accession>A0ABD1FDW6</accession>
<evidence type="ECO:0000313" key="2">
    <source>
        <dbReference type="EMBL" id="KAL1517175.1"/>
    </source>
</evidence>
<keyword evidence="1" id="KW-0812">Transmembrane</keyword>
<keyword evidence="1" id="KW-1133">Transmembrane helix</keyword>
<reference evidence="2 3" key="1">
    <citation type="submission" date="2024-05" db="EMBL/GenBank/DDBJ databases">
        <title>Genetic variation in Jamaican populations of the coffee berry borer (Hypothenemus hampei).</title>
        <authorList>
            <person name="Errbii M."/>
            <person name="Myrie A."/>
        </authorList>
    </citation>
    <scope>NUCLEOTIDE SEQUENCE [LARGE SCALE GENOMIC DNA]</scope>
    <source>
        <strain evidence="2">JA-Hopewell-2020-01-JO</strain>
        <tissue evidence="2">Whole body</tissue>
    </source>
</reference>
<comment type="caution">
    <text evidence="2">The sequence shown here is derived from an EMBL/GenBank/DDBJ whole genome shotgun (WGS) entry which is preliminary data.</text>
</comment>
<dbReference type="EMBL" id="JBDJPC010000001">
    <property type="protein sequence ID" value="KAL1517175.1"/>
    <property type="molecule type" value="Genomic_DNA"/>
</dbReference>
<organism evidence="2 3">
    <name type="scientific">Hypothenemus hampei</name>
    <name type="common">Coffee berry borer</name>
    <dbReference type="NCBI Taxonomy" id="57062"/>
    <lineage>
        <taxon>Eukaryota</taxon>
        <taxon>Metazoa</taxon>
        <taxon>Ecdysozoa</taxon>
        <taxon>Arthropoda</taxon>
        <taxon>Hexapoda</taxon>
        <taxon>Insecta</taxon>
        <taxon>Pterygota</taxon>
        <taxon>Neoptera</taxon>
        <taxon>Endopterygota</taxon>
        <taxon>Coleoptera</taxon>
        <taxon>Polyphaga</taxon>
        <taxon>Cucujiformia</taxon>
        <taxon>Curculionidae</taxon>
        <taxon>Scolytinae</taxon>
        <taxon>Hypothenemus</taxon>
    </lineage>
</organism>
<dbReference type="Pfam" id="PF15879">
    <property type="entry name" value="MWFE"/>
    <property type="match status" value="1"/>
</dbReference>
<dbReference type="AlphaFoldDB" id="A0ABD1FDW6"/>
<sequence>MWFECLPSGAIILVAMAFPHFSAYVINKVAIGNMFRRDVTTSEQKLQYMRDIRLSGHAYKPKGLESIPDA</sequence>
<dbReference type="Proteomes" id="UP001566132">
    <property type="component" value="Unassembled WGS sequence"/>
</dbReference>